<sequence>MSMGELLFFVIMVCVGLLWLEGMRAREIASLAARGGCKNDDVQFLDETVSFASIKFARDRLGRLTTRRTYHFEFSDTGDNRLEGRVELLGRRVDSLYMDPHRM</sequence>
<dbReference type="Proteomes" id="UP000295367">
    <property type="component" value="Unassembled WGS sequence"/>
</dbReference>
<proteinExistence type="predicted"/>
<keyword evidence="2" id="KW-1185">Reference proteome</keyword>
<reference evidence="1 2" key="1">
    <citation type="submission" date="2019-03" db="EMBL/GenBank/DDBJ databases">
        <title>Genomic Encyclopedia of Type Strains, Phase IV (KMG-IV): sequencing the most valuable type-strain genomes for metagenomic binning, comparative biology and taxonomic classification.</title>
        <authorList>
            <person name="Goeker M."/>
        </authorList>
    </citation>
    <scope>NUCLEOTIDE SEQUENCE [LARGE SCALE GENOMIC DNA]</scope>
    <source>
        <strain evidence="1 2">DSM 100309</strain>
    </source>
</reference>
<dbReference type="InterPro" id="IPR021732">
    <property type="entry name" value="DUF3301"/>
</dbReference>
<gene>
    <name evidence="1" type="ORF">EDC63_12629</name>
</gene>
<dbReference type="RefSeq" id="WP_124946955.1">
    <property type="nucleotide sequence ID" value="NZ_BHVT01000051.1"/>
</dbReference>
<dbReference type="EMBL" id="SMCO01000026">
    <property type="protein sequence ID" value="TCV81111.1"/>
    <property type="molecule type" value="Genomic_DNA"/>
</dbReference>
<dbReference type="Pfam" id="PF11743">
    <property type="entry name" value="DUF3301"/>
    <property type="match status" value="1"/>
</dbReference>
<name>A0A4R3XQP6_9PROT</name>
<comment type="caution">
    <text evidence="1">The sequence shown here is derived from an EMBL/GenBank/DDBJ whole genome shotgun (WGS) entry which is preliminary data.</text>
</comment>
<dbReference type="AlphaFoldDB" id="A0A4R3XQP6"/>
<accession>A0A4R3XQP6</accession>
<organism evidence="1 2">
    <name type="scientific">Sulfurirhabdus autotrophica</name>
    <dbReference type="NCBI Taxonomy" id="1706046"/>
    <lineage>
        <taxon>Bacteria</taxon>
        <taxon>Pseudomonadati</taxon>
        <taxon>Pseudomonadota</taxon>
        <taxon>Betaproteobacteria</taxon>
        <taxon>Nitrosomonadales</taxon>
        <taxon>Sulfuricellaceae</taxon>
        <taxon>Sulfurirhabdus</taxon>
    </lineage>
</organism>
<evidence type="ECO:0000313" key="1">
    <source>
        <dbReference type="EMBL" id="TCV81111.1"/>
    </source>
</evidence>
<dbReference type="OrthoDB" id="5959530at2"/>
<protein>
    <submittedName>
        <fullName evidence="1">Uncharacterized protein DUF3301</fullName>
    </submittedName>
</protein>
<evidence type="ECO:0000313" key="2">
    <source>
        <dbReference type="Proteomes" id="UP000295367"/>
    </source>
</evidence>